<gene>
    <name evidence="1" type="ORF">ECRASSUSDP1_LOCUS19422</name>
</gene>
<dbReference type="Proteomes" id="UP001295684">
    <property type="component" value="Unassembled WGS sequence"/>
</dbReference>
<protein>
    <submittedName>
        <fullName evidence="1">Uncharacterized protein</fullName>
    </submittedName>
</protein>
<reference evidence="1" key="1">
    <citation type="submission" date="2023-07" db="EMBL/GenBank/DDBJ databases">
        <authorList>
            <consortium name="AG Swart"/>
            <person name="Singh M."/>
            <person name="Singh A."/>
            <person name="Seah K."/>
            <person name="Emmerich C."/>
        </authorList>
    </citation>
    <scope>NUCLEOTIDE SEQUENCE</scope>
    <source>
        <strain evidence="1">DP1</strain>
    </source>
</reference>
<organism evidence="1 2">
    <name type="scientific">Euplotes crassus</name>
    <dbReference type="NCBI Taxonomy" id="5936"/>
    <lineage>
        <taxon>Eukaryota</taxon>
        <taxon>Sar</taxon>
        <taxon>Alveolata</taxon>
        <taxon>Ciliophora</taxon>
        <taxon>Intramacronucleata</taxon>
        <taxon>Spirotrichea</taxon>
        <taxon>Hypotrichia</taxon>
        <taxon>Euplotida</taxon>
        <taxon>Euplotidae</taxon>
        <taxon>Moneuplotes</taxon>
    </lineage>
</organism>
<evidence type="ECO:0000313" key="2">
    <source>
        <dbReference type="Proteomes" id="UP001295684"/>
    </source>
</evidence>
<sequence length="244" mass="28650">MEPSAVLIDEENKVLHEEEQRLDFMEENYDTTKYAYEAFYNVEFIKYDSSRIYSKYNQIRRPKDEEYSLNIFIEKNNSRNFKQLAATMISYPFFDFFVSGDEQLEKPKISRFLPCMIKVFPNILSECKFRHVSLTSSDLLHIFYSLISKCELRFISCCLANLTHPNFTRPISITQLTLINCVSPNSTFFNTQNPSFLNLLRLLKESCSNPCTIRLTPNIHFSTEDPTITYITTLQPEYPVEPLD</sequence>
<keyword evidence="2" id="KW-1185">Reference proteome</keyword>
<dbReference type="EMBL" id="CAMPGE010019716">
    <property type="protein sequence ID" value="CAI2378031.1"/>
    <property type="molecule type" value="Genomic_DNA"/>
</dbReference>
<name>A0AAD1XT02_EUPCR</name>
<dbReference type="AlphaFoldDB" id="A0AAD1XT02"/>
<comment type="caution">
    <text evidence="1">The sequence shown here is derived from an EMBL/GenBank/DDBJ whole genome shotgun (WGS) entry which is preliminary data.</text>
</comment>
<evidence type="ECO:0000313" key="1">
    <source>
        <dbReference type="EMBL" id="CAI2378031.1"/>
    </source>
</evidence>
<accession>A0AAD1XT02</accession>
<proteinExistence type="predicted"/>